<sequence length="314" mass="35942">MAVYYRQSSSPLFIRILGHHAEDEDLKRILEQSKKIATQIVDDGLTLYKKAGFAPPIGFSLKSDVTKEVPRLMSDKLVLFVLHVLSEYGIYGYGLTLGKTDYPEVLTFFETCLKNSTDLYRMITEIIHKKGYGHQPVYIPVVKEPEMIEHHSFMSGWWGDQRQLSGIEIDNLIFSLRGVILAKTMLMIFSQIAKNPKVKKYCRRGKNIAGKRVERFQSFNTAENLPFQATFESEITDSSISPFSDRLIMFEVLSLAQIAIARYGNALSFVVRRDLSSLFGFLIVETGTFLDDGLNLMIEYKWMEQPPMATHRIK</sequence>
<dbReference type="Pfam" id="PF11553">
    <property type="entry name" value="DUF3231"/>
    <property type="match status" value="2"/>
</dbReference>
<dbReference type="EMBL" id="VIVN01000003">
    <property type="protein sequence ID" value="TWE04971.1"/>
    <property type="molecule type" value="Genomic_DNA"/>
</dbReference>
<comment type="caution">
    <text evidence="1">The sequence shown here is derived from an EMBL/GenBank/DDBJ whole genome shotgun (WGS) entry which is preliminary data.</text>
</comment>
<dbReference type="Gene3D" id="1.20.1260.10">
    <property type="match status" value="2"/>
</dbReference>
<organism evidence="1 2">
    <name type="scientific">Neobacillus bataviensis</name>
    <dbReference type="NCBI Taxonomy" id="220685"/>
    <lineage>
        <taxon>Bacteria</taxon>
        <taxon>Bacillati</taxon>
        <taxon>Bacillota</taxon>
        <taxon>Bacilli</taxon>
        <taxon>Bacillales</taxon>
        <taxon>Bacillaceae</taxon>
        <taxon>Neobacillus</taxon>
    </lineage>
</organism>
<protein>
    <submittedName>
        <fullName evidence="1">Uncharacterized protein DUF3231</fullName>
    </submittedName>
</protein>
<dbReference type="Proteomes" id="UP000319671">
    <property type="component" value="Unassembled WGS sequence"/>
</dbReference>
<dbReference type="AlphaFoldDB" id="A0A561DNN4"/>
<dbReference type="InterPro" id="IPR021617">
    <property type="entry name" value="DUF3231"/>
</dbReference>
<keyword evidence="2" id="KW-1185">Reference proteome</keyword>
<gene>
    <name evidence="1" type="ORF">FB550_103146</name>
</gene>
<dbReference type="RefSeq" id="WP_144563420.1">
    <property type="nucleotide sequence ID" value="NZ_VIVN01000003.1"/>
</dbReference>
<reference evidence="1 2" key="1">
    <citation type="submission" date="2019-06" db="EMBL/GenBank/DDBJ databases">
        <title>Sorghum-associated microbial communities from plants grown in Nebraska, USA.</title>
        <authorList>
            <person name="Schachtman D."/>
        </authorList>
    </citation>
    <scope>NUCLEOTIDE SEQUENCE [LARGE SCALE GENOMIC DNA]</scope>
    <source>
        <strain evidence="1 2">2482</strain>
    </source>
</reference>
<name>A0A561DNN4_9BACI</name>
<proteinExistence type="predicted"/>
<dbReference type="InterPro" id="IPR012347">
    <property type="entry name" value="Ferritin-like"/>
</dbReference>
<accession>A0A561DNN4</accession>
<evidence type="ECO:0000313" key="1">
    <source>
        <dbReference type="EMBL" id="TWE04971.1"/>
    </source>
</evidence>
<evidence type="ECO:0000313" key="2">
    <source>
        <dbReference type="Proteomes" id="UP000319671"/>
    </source>
</evidence>